<evidence type="ECO:0000313" key="4">
    <source>
        <dbReference type="Proteomes" id="UP001524318"/>
    </source>
</evidence>
<comment type="similarity">
    <text evidence="1">Belongs to the UPF0065 (bug) family.</text>
</comment>
<dbReference type="PANTHER" id="PTHR42928:SF5">
    <property type="entry name" value="BLR1237 PROTEIN"/>
    <property type="match status" value="1"/>
</dbReference>
<gene>
    <name evidence="3" type="ORF">NFC73_20395</name>
</gene>
<dbReference type="PROSITE" id="PS51257">
    <property type="entry name" value="PROKAR_LIPOPROTEIN"/>
    <property type="match status" value="1"/>
</dbReference>
<dbReference type="SUPFAM" id="SSF53850">
    <property type="entry name" value="Periplasmic binding protein-like II"/>
    <property type="match status" value="1"/>
</dbReference>
<dbReference type="InterPro" id="IPR005064">
    <property type="entry name" value="BUG"/>
</dbReference>
<sequence>MKVRTLALALLPLAMLATACGPGNTAGAANYPTKAIEMVVPFNAGGATDIAARVISEAASDDLGVPVNVVNKPGANQVTAVDSVNRAAADGYTLLADGAGSSSLQALAPNLPYKWQDRKFVARILSGSHVYAVGKDSPANTLDELMSRAKANPGSFKVAWLGGSSTSDFALLQLLVANEVDVSAIQRVPFRSSGEAMIAAAASDVDIAVGGASAAFSLHSSGDLKVLASTGKVRETKLPEVKTTTELGQPDVNILYWVGVSGAPKLPDTVAEKLAASLTKISENEDFKKKADGVAMTVDIATGEEFANDVKAEAETFKALAAELD</sequence>
<dbReference type="InterPro" id="IPR042100">
    <property type="entry name" value="Bug_dom1"/>
</dbReference>
<keyword evidence="2" id="KW-0732">Signal</keyword>
<keyword evidence="4" id="KW-1185">Reference proteome</keyword>
<comment type="caution">
    <text evidence="3">The sequence shown here is derived from an EMBL/GenBank/DDBJ whole genome shotgun (WGS) entry which is preliminary data.</text>
</comment>
<dbReference type="Pfam" id="PF03401">
    <property type="entry name" value="TctC"/>
    <property type="match status" value="1"/>
</dbReference>
<feature type="chain" id="PRO_5045759566" evidence="2">
    <location>
        <begin position="20"/>
        <end position="325"/>
    </location>
</feature>
<dbReference type="PIRSF" id="PIRSF017082">
    <property type="entry name" value="YflP"/>
    <property type="match status" value="1"/>
</dbReference>
<proteinExistence type="inferred from homology"/>
<accession>A0ABT1LUD5</accession>
<evidence type="ECO:0000256" key="1">
    <source>
        <dbReference type="ARBA" id="ARBA00006987"/>
    </source>
</evidence>
<dbReference type="PANTHER" id="PTHR42928">
    <property type="entry name" value="TRICARBOXYLATE-BINDING PROTEIN"/>
    <property type="match status" value="1"/>
</dbReference>
<reference evidence="3 4" key="1">
    <citation type="submission" date="2022-06" db="EMBL/GenBank/DDBJ databases">
        <title>Pseudarthrobacter sp. strain RMG13 Genome sequencing and assembly.</title>
        <authorList>
            <person name="Kim I."/>
        </authorList>
    </citation>
    <scope>NUCLEOTIDE SEQUENCE [LARGE SCALE GENOMIC DNA]</scope>
    <source>
        <strain evidence="3 4">RMG13</strain>
    </source>
</reference>
<protein>
    <submittedName>
        <fullName evidence="3">Tripartite tricarboxylate transporter substrate binding protein</fullName>
    </submittedName>
</protein>
<dbReference type="CDD" id="cd07012">
    <property type="entry name" value="PBP2_Bug_TTT"/>
    <property type="match status" value="1"/>
</dbReference>
<organism evidence="3 4">
    <name type="scientific">Pseudarthrobacter humi</name>
    <dbReference type="NCBI Taxonomy" id="2952523"/>
    <lineage>
        <taxon>Bacteria</taxon>
        <taxon>Bacillati</taxon>
        <taxon>Actinomycetota</taxon>
        <taxon>Actinomycetes</taxon>
        <taxon>Micrococcales</taxon>
        <taxon>Micrococcaceae</taxon>
        <taxon>Pseudarthrobacter</taxon>
    </lineage>
</organism>
<dbReference type="Gene3D" id="3.40.190.150">
    <property type="entry name" value="Bordetella uptake gene, domain 1"/>
    <property type="match status" value="1"/>
</dbReference>
<dbReference type="EMBL" id="JANCLV010000028">
    <property type="protein sequence ID" value="MCP9002067.1"/>
    <property type="molecule type" value="Genomic_DNA"/>
</dbReference>
<evidence type="ECO:0000313" key="3">
    <source>
        <dbReference type="EMBL" id="MCP9002067.1"/>
    </source>
</evidence>
<evidence type="ECO:0000256" key="2">
    <source>
        <dbReference type="SAM" id="SignalP"/>
    </source>
</evidence>
<dbReference type="Gene3D" id="3.40.190.10">
    <property type="entry name" value="Periplasmic binding protein-like II"/>
    <property type="match status" value="1"/>
</dbReference>
<dbReference type="RefSeq" id="WP_254753256.1">
    <property type="nucleotide sequence ID" value="NZ_JANCLV010000028.1"/>
</dbReference>
<dbReference type="Proteomes" id="UP001524318">
    <property type="component" value="Unassembled WGS sequence"/>
</dbReference>
<feature type="signal peptide" evidence="2">
    <location>
        <begin position="1"/>
        <end position="19"/>
    </location>
</feature>
<name>A0ABT1LUD5_9MICC</name>